<evidence type="ECO:0000259" key="2">
    <source>
        <dbReference type="Pfam" id="PF00156"/>
    </source>
</evidence>
<evidence type="ECO:0000313" key="4">
    <source>
        <dbReference type="Proteomes" id="UP000178121"/>
    </source>
</evidence>
<dbReference type="InterPro" id="IPR051910">
    <property type="entry name" value="ComF/GntX_DNA_util-trans"/>
</dbReference>
<dbReference type="AlphaFoldDB" id="A0A1G2MA27"/>
<dbReference type="Pfam" id="PF00156">
    <property type="entry name" value="Pribosyltran"/>
    <property type="match status" value="1"/>
</dbReference>
<dbReference type="Proteomes" id="UP000178121">
    <property type="component" value="Unassembled WGS sequence"/>
</dbReference>
<dbReference type="Gene3D" id="3.40.50.2020">
    <property type="match status" value="1"/>
</dbReference>
<proteinExistence type="inferred from homology"/>
<dbReference type="SUPFAM" id="SSF53271">
    <property type="entry name" value="PRTase-like"/>
    <property type="match status" value="1"/>
</dbReference>
<accession>A0A1G2MA27</accession>
<organism evidence="3 4">
    <name type="scientific">Candidatus Taylorbacteria bacterium RIFCSPHIGHO2_01_FULL_51_15</name>
    <dbReference type="NCBI Taxonomy" id="1802304"/>
    <lineage>
        <taxon>Bacteria</taxon>
        <taxon>Candidatus Tayloriibacteriota</taxon>
    </lineage>
</organism>
<comment type="similarity">
    <text evidence="1">Belongs to the ComF/GntX family.</text>
</comment>
<dbReference type="PANTHER" id="PTHR47505:SF1">
    <property type="entry name" value="DNA UTILIZATION PROTEIN YHGH"/>
    <property type="match status" value="1"/>
</dbReference>
<evidence type="ECO:0000256" key="1">
    <source>
        <dbReference type="ARBA" id="ARBA00008007"/>
    </source>
</evidence>
<dbReference type="CDD" id="cd06223">
    <property type="entry name" value="PRTases_typeI"/>
    <property type="match status" value="1"/>
</dbReference>
<feature type="domain" description="Phosphoribosyltransferase" evidence="2">
    <location>
        <begin position="144"/>
        <end position="212"/>
    </location>
</feature>
<gene>
    <name evidence="3" type="ORF">A2849_02415</name>
</gene>
<reference evidence="3 4" key="1">
    <citation type="journal article" date="2016" name="Nat. Commun.">
        <title>Thousands of microbial genomes shed light on interconnected biogeochemical processes in an aquifer system.</title>
        <authorList>
            <person name="Anantharaman K."/>
            <person name="Brown C.T."/>
            <person name="Hug L.A."/>
            <person name="Sharon I."/>
            <person name="Castelle C.J."/>
            <person name="Probst A.J."/>
            <person name="Thomas B.C."/>
            <person name="Singh A."/>
            <person name="Wilkins M.J."/>
            <person name="Karaoz U."/>
            <person name="Brodie E.L."/>
            <person name="Williams K.H."/>
            <person name="Hubbard S.S."/>
            <person name="Banfield J.F."/>
        </authorList>
    </citation>
    <scope>NUCLEOTIDE SEQUENCE [LARGE SCALE GENOMIC DNA]</scope>
</reference>
<dbReference type="EMBL" id="MHRI01000023">
    <property type="protein sequence ID" value="OHA20757.1"/>
    <property type="molecule type" value="Genomic_DNA"/>
</dbReference>
<dbReference type="InterPro" id="IPR000836">
    <property type="entry name" value="PRTase_dom"/>
</dbReference>
<evidence type="ECO:0000313" key="3">
    <source>
        <dbReference type="EMBL" id="OHA20757.1"/>
    </source>
</evidence>
<dbReference type="InterPro" id="IPR029057">
    <property type="entry name" value="PRTase-like"/>
</dbReference>
<protein>
    <recommendedName>
        <fullName evidence="2">Phosphoribosyltransferase domain-containing protein</fullName>
    </recommendedName>
</protein>
<dbReference type="PANTHER" id="PTHR47505">
    <property type="entry name" value="DNA UTILIZATION PROTEIN YHGH"/>
    <property type="match status" value="1"/>
</dbReference>
<comment type="caution">
    <text evidence="3">The sequence shown here is derived from an EMBL/GenBank/DDBJ whole genome shotgun (WGS) entry which is preliminary data.</text>
</comment>
<name>A0A1G2MA27_9BACT</name>
<sequence>MSNAFEFLLNLLFPQKPLVRELLAMDAGEFLSRAEKARGYAGKNIISLFDYHDPLVREAIWEMKYKGRRKVVRLLGEILYDELLAFLEEYAPLTNFTKPLLIPIPLSKQRERDRGFNQCELLCDTLMKLDEGRNFTLSLTLTKVKDTQSQTKTDSKAERLKNLEGCFSADANAVMGRNIILIDDVATTGATLDEARRTLKAAGARKVIAFTIAH</sequence>